<gene>
    <name evidence="3" type="ORF">COB13_14685</name>
</gene>
<proteinExistence type="inferred from homology"/>
<evidence type="ECO:0000256" key="1">
    <source>
        <dbReference type="ARBA" id="ARBA00007198"/>
    </source>
</evidence>
<dbReference type="AlphaFoldDB" id="A0A2A4YT81"/>
<evidence type="ECO:0000313" key="3">
    <source>
        <dbReference type="EMBL" id="PCI97964.1"/>
    </source>
</evidence>
<dbReference type="PANTHER" id="PTHR30041">
    <property type="entry name" value="ARSENATE REDUCTASE"/>
    <property type="match status" value="1"/>
</dbReference>
<organism evidence="3">
    <name type="scientific">OCS116 cluster bacterium</name>
    <dbReference type="NCBI Taxonomy" id="2030921"/>
    <lineage>
        <taxon>Bacteria</taxon>
        <taxon>Pseudomonadati</taxon>
        <taxon>Pseudomonadota</taxon>
        <taxon>Alphaproteobacteria</taxon>
        <taxon>OCS116 cluster</taxon>
    </lineage>
</organism>
<dbReference type="NCBIfam" id="TIGR01617">
    <property type="entry name" value="arsC_related"/>
    <property type="match status" value="1"/>
</dbReference>
<dbReference type="InterPro" id="IPR006660">
    <property type="entry name" value="Arsenate_reductase-like"/>
</dbReference>
<reference key="1">
    <citation type="submission" date="2017-08" db="EMBL/GenBank/DDBJ databases">
        <title>A dynamic microbial community with high functional redundancy inhabits the cold, oxic subseafloor aquifer.</title>
        <authorList>
            <person name="Tully B.J."/>
            <person name="Wheat C.G."/>
            <person name="Glazer B.T."/>
            <person name="Huber J.A."/>
        </authorList>
    </citation>
    <scope>NUCLEOTIDE SEQUENCE [LARGE SCALE GENOMIC DNA]</scope>
</reference>
<sequence>MLKIYGLKNCDTCKKAIKWLDAENIDYEFLDIRNPAPDANTLKYWLSEVGDKLLINRRSTSWRNLSDAQKNSSTEAEFLALIVENSTLIKRPVFVKHSVKQDEKDQITVGFNAKNPPF</sequence>
<dbReference type="Pfam" id="PF03960">
    <property type="entry name" value="ArsC"/>
    <property type="match status" value="1"/>
</dbReference>
<evidence type="ECO:0000256" key="2">
    <source>
        <dbReference type="PROSITE-ProRule" id="PRU01282"/>
    </source>
</evidence>
<dbReference type="InterPro" id="IPR006504">
    <property type="entry name" value="Tscrpt_reg_Spx/MgsR"/>
</dbReference>
<dbReference type="PROSITE" id="PS51353">
    <property type="entry name" value="ARSC"/>
    <property type="match status" value="1"/>
</dbReference>
<protein>
    <submittedName>
        <fullName evidence="3">Arsenate reductase</fullName>
    </submittedName>
</protein>
<name>A0A2A4YT81_9PROT</name>
<dbReference type="InterPro" id="IPR036249">
    <property type="entry name" value="Thioredoxin-like_sf"/>
</dbReference>
<comment type="caution">
    <text evidence="3">The sequence shown here is derived from an EMBL/GenBank/DDBJ whole genome shotgun (WGS) entry which is preliminary data.</text>
</comment>
<dbReference type="EMBL" id="NVUS01000025">
    <property type="protein sequence ID" value="PCI97964.1"/>
    <property type="molecule type" value="Genomic_DNA"/>
</dbReference>
<dbReference type="SUPFAM" id="SSF52833">
    <property type="entry name" value="Thioredoxin-like"/>
    <property type="match status" value="1"/>
</dbReference>
<comment type="similarity">
    <text evidence="1 2">Belongs to the ArsC family.</text>
</comment>
<dbReference type="PANTHER" id="PTHR30041:SF8">
    <property type="entry name" value="PROTEIN YFFB"/>
    <property type="match status" value="1"/>
</dbReference>
<accession>A0A2A4YT81</accession>
<dbReference type="Gene3D" id="3.40.30.10">
    <property type="entry name" value="Glutaredoxin"/>
    <property type="match status" value="1"/>
</dbReference>
<reference evidence="3" key="2">
    <citation type="journal article" date="2018" name="ISME J.">
        <title>A dynamic microbial community with high functional redundancy inhabits the cold, oxic subseafloor aquifer.</title>
        <authorList>
            <person name="Tully B.J."/>
            <person name="Wheat C.G."/>
            <person name="Glazer B.T."/>
            <person name="Huber J.A."/>
        </authorList>
    </citation>
    <scope>NUCLEOTIDE SEQUENCE</scope>
    <source>
        <strain evidence="3">NORP83</strain>
    </source>
</reference>